<dbReference type="RefSeq" id="WP_143092494.1">
    <property type="nucleotide sequence ID" value="NZ_FOMW01000021.1"/>
</dbReference>
<organism evidence="2 3">
    <name type="scientific">Sulfitobacter brevis</name>
    <dbReference type="NCBI Taxonomy" id="74348"/>
    <lineage>
        <taxon>Bacteria</taxon>
        <taxon>Pseudomonadati</taxon>
        <taxon>Pseudomonadota</taxon>
        <taxon>Alphaproteobacteria</taxon>
        <taxon>Rhodobacterales</taxon>
        <taxon>Roseobacteraceae</taxon>
        <taxon>Sulfitobacter</taxon>
    </lineage>
</organism>
<evidence type="ECO:0000313" key="2">
    <source>
        <dbReference type="EMBL" id="SFF14561.1"/>
    </source>
</evidence>
<accession>A0A1I2GD18</accession>
<protein>
    <submittedName>
        <fullName evidence="2">Uncharacterized protein</fullName>
    </submittedName>
</protein>
<proteinExistence type="predicted"/>
<feature type="region of interest" description="Disordered" evidence="1">
    <location>
        <begin position="1"/>
        <end position="55"/>
    </location>
</feature>
<evidence type="ECO:0000313" key="3">
    <source>
        <dbReference type="Proteomes" id="UP000198977"/>
    </source>
</evidence>
<name>A0A1I2GD18_9RHOB</name>
<gene>
    <name evidence="2" type="ORF">SAMN04488523_12115</name>
</gene>
<dbReference type="EMBL" id="FOMW01000021">
    <property type="protein sequence ID" value="SFF14561.1"/>
    <property type="molecule type" value="Genomic_DNA"/>
</dbReference>
<keyword evidence="3" id="KW-1185">Reference proteome</keyword>
<sequence length="101" mass="11126">MSTKQRRSLAPAVNGNLDWGRGTDTAEAPAPAPKPAPRPASAAPEKVRKVRKQRVTRDSFSTRVETSMLNLFYEHTNDAGVSVVDALDEAMRDFLIKKSLM</sequence>
<dbReference type="AlphaFoldDB" id="A0A1I2GD18"/>
<reference evidence="3" key="1">
    <citation type="submission" date="2016-10" db="EMBL/GenBank/DDBJ databases">
        <authorList>
            <person name="Varghese N."/>
            <person name="Submissions S."/>
        </authorList>
    </citation>
    <scope>NUCLEOTIDE SEQUENCE [LARGE SCALE GENOMIC DNA]</scope>
    <source>
        <strain evidence="3">DSM 11443</strain>
    </source>
</reference>
<dbReference type="Proteomes" id="UP000198977">
    <property type="component" value="Unassembled WGS sequence"/>
</dbReference>
<evidence type="ECO:0000256" key="1">
    <source>
        <dbReference type="SAM" id="MobiDB-lite"/>
    </source>
</evidence>